<sequence length="56" mass="5831">MAPYGLFAAACFFSRATSFSLPESVLAPGMPPGTMMRPNSWSAASSSSMSVTILVL</sequence>
<accession>A0A0A9CAP7</accession>
<evidence type="ECO:0000313" key="1">
    <source>
        <dbReference type="EMBL" id="JAD70485.1"/>
    </source>
</evidence>
<proteinExistence type="predicted"/>
<organism evidence="1">
    <name type="scientific">Arundo donax</name>
    <name type="common">Giant reed</name>
    <name type="synonym">Donax arundinaceus</name>
    <dbReference type="NCBI Taxonomy" id="35708"/>
    <lineage>
        <taxon>Eukaryota</taxon>
        <taxon>Viridiplantae</taxon>
        <taxon>Streptophyta</taxon>
        <taxon>Embryophyta</taxon>
        <taxon>Tracheophyta</taxon>
        <taxon>Spermatophyta</taxon>
        <taxon>Magnoliopsida</taxon>
        <taxon>Liliopsida</taxon>
        <taxon>Poales</taxon>
        <taxon>Poaceae</taxon>
        <taxon>PACMAD clade</taxon>
        <taxon>Arundinoideae</taxon>
        <taxon>Arundineae</taxon>
        <taxon>Arundo</taxon>
    </lineage>
</organism>
<name>A0A0A9CAP7_ARUDO</name>
<protein>
    <submittedName>
        <fullName evidence="1">Uncharacterized protein</fullName>
    </submittedName>
</protein>
<dbReference type="EMBL" id="GBRH01227410">
    <property type="protein sequence ID" value="JAD70485.1"/>
    <property type="molecule type" value="Transcribed_RNA"/>
</dbReference>
<dbReference type="AlphaFoldDB" id="A0A0A9CAP7"/>
<reference evidence="1" key="2">
    <citation type="journal article" date="2015" name="Data Brief">
        <title>Shoot transcriptome of the giant reed, Arundo donax.</title>
        <authorList>
            <person name="Barrero R.A."/>
            <person name="Guerrero F.D."/>
            <person name="Moolhuijzen P."/>
            <person name="Goolsby J.A."/>
            <person name="Tidwell J."/>
            <person name="Bellgard S.E."/>
            <person name="Bellgard M.I."/>
        </authorList>
    </citation>
    <scope>NUCLEOTIDE SEQUENCE</scope>
    <source>
        <tissue evidence="1">Shoot tissue taken approximately 20 cm above the soil surface</tissue>
    </source>
</reference>
<reference evidence="1" key="1">
    <citation type="submission" date="2014-09" db="EMBL/GenBank/DDBJ databases">
        <authorList>
            <person name="Magalhaes I.L.F."/>
            <person name="Oliveira U."/>
            <person name="Santos F.R."/>
            <person name="Vidigal T.H.D.A."/>
            <person name="Brescovit A.D."/>
            <person name="Santos A.J."/>
        </authorList>
    </citation>
    <scope>NUCLEOTIDE SEQUENCE</scope>
    <source>
        <tissue evidence="1">Shoot tissue taken approximately 20 cm above the soil surface</tissue>
    </source>
</reference>